<dbReference type="EMBL" id="JACOFV010000002">
    <property type="protein sequence ID" value="MBC3861178.1"/>
    <property type="molecule type" value="Genomic_DNA"/>
</dbReference>
<evidence type="ECO:0000313" key="2">
    <source>
        <dbReference type="EMBL" id="MBC3861178.1"/>
    </source>
</evidence>
<dbReference type="Proteomes" id="UP000634011">
    <property type="component" value="Unassembled WGS sequence"/>
</dbReference>
<feature type="region of interest" description="Disordered" evidence="1">
    <location>
        <begin position="1"/>
        <end position="20"/>
    </location>
</feature>
<evidence type="ECO:0000313" key="3">
    <source>
        <dbReference type="Proteomes" id="UP000634011"/>
    </source>
</evidence>
<protein>
    <submittedName>
        <fullName evidence="2">Uncharacterized protein</fullName>
    </submittedName>
</protein>
<dbReference type="AlphaFoldDB" id="A0A923KMS7"/>
<comment type="caution">
    <text evidence="2">The sequence shown here is derived from an EMBL/GenBank/DDBJ whole genome shotgun (WGS) entry which is preliminary data.</text>
</comment>
<accession>A0A923KMS7</accession>
<gene>
    <name evidence="2" type="ORF">H8K32_03620</name>
</gene>
<keyword evidence="3" id="KW-1185">Reference proteome</keyword>
<sequence length="145" mass="16294">MNHTKSASQQARFPWNSYGNSQSNAVNSTPNFRNNNKSNVVGPNVAAPNVTAVAYRVKRHTIQQDFMMRITIDSDSASQFRHLILNTCGEQVTFMRMQAIEHASRLKVWLCLSKPIADEIIHAIVSTLPNAEFGRMTPLNTALRH</sequence>
<dbReference type="RefSeq" id="WP_186911114.1">
    <property type="nucleotide sequence ID" value="NZ_JACOFV010000002.1"/>
</dbReference>
<name>A0A923KMS7_9BURK</name>
<evidence type="ECO:0000256" key="1">
    <source>
        <dbReference type="SAM" id="MobiDB-lite"/>
    </source>
</evidence>
<organism evidence="2 3">
    <name type="scientific">Undibacterium jejuense</name>
    <dbReference type="NCBI Taxonomy" id="1344949"/>
    <lineage>
        <taxon>Bacteria</taxon>
        <taxon>Pseudomonadati</taxon>
        <taxon>Pseudomonadota</taxon>
        <taxon>Betaproteobacteria</taxon>
        <taxon>Burkholderiales</taxon>
        <taxon>Oxalobacteraceae</taxon>
        <taxon>Undibacterium</taxon>
    </lineage>
</organism>
<proteinExistence type="predicted"/>
<reference evidence="2" key="1">
    <citation type="submission" date="2020-08" db="EMBL/GenBank/DDBJ databases">
        <title>Novel species isolated from subtropical streams in China.</title>
        <authorList>
            <person name="Lu H."/>
        </authorList>
    </citation>
    <scope>NUCLEOTIDE SEQUENCE</scope>
    <source>
        <strain evidence="2">KACC 12607</strain>
    </source>
</reference>